<reference evidence="1" key="1">
    <citation type="submission" date="2022-07" db="EMBL/GenBank/DDBJ databases">
        <title>Sequence of Pasteurella multocoda 17BRD-035.</title>
        <authorList>
            <person name="Roy Chowdhury P."/>
            <person name="Alhamami T."/>
            <person name="Trott D.J."/>
            <person name="Djordvevic S.P."/>
        </authorList>
    </citation>
    <scope>NUCLEOTIDE SEQUENCE</scope>
    <source>
        <strain evidence="1">17BRD-035</strain>
    </source>
</reference>
<dbReference type="AlphaFoldDB" id="A0AAW8V425"/>
<dbReference type="RefSeq" id="WP_113027620.1">
    <property type="nucleotide sequence ID" value="NZ_CP052764.1"/>
</dbReference>
<name>A0AAW8V425_PASMD</name>
<dbReference type="Proteomes" id="UP001182304">
    <property type="component" value="Unassembled WGS sequence"/>
</dbReference>
<protein>
    <submittedName>
        <fullName evidence="1">DUF3486 family protein</fullName>
    </submittedName>
</protein>
<evidence type="ECO:0000313" key="2">
    <source>
        <dbReference type="Proteomes" id="UP001182304"/>
    </source>
</evidence>
<sequence>MPKRSTVKALPQSIRDWLDSALVENNFSGYRELEDELKKRGYDISKSAVHRYGQKLEQRLASIKASAEAAKVISENISNEKGVQSDAILEMIQSEVFQALMSLEEIKEEDDPMKRLAALSFVGKNISPLIGASINLKKYQADIKAKAQLAASEVEKIVKKGGLSLETADEIRQKILGITA</sequence>
<dbReference type="EMBL" id="JANIEN010000001">
    <property type="protein sequence ID" value="MDT3451241.1"/>
    <property type="molecule type" value="Genomic_DNA"/>
</dbReference>
<gene>
    <name evidence="1" type="ORF">NQF69_00450</name>
</gene>
<dbReference type="InterPro" id="IPR021874">
    <property type="entry name" value="Phage_Mu_Gp27"/>
</dbReference>
<comment type="caution">
    <text evidence="1">The sequence shown here is derived from an EMBL/GenBank/DDBJ whole genome shotgun (WGS) entry which is preliminary data.</text>
</comment>
<accession>A0AAW8V425</accession>
<organism evidence="1 2">
    <name type="scientific">Pasteurella multocida</name>
    <dbReference type="NCBI Taxonomy" id="747"/>
    <lineage>
        <taxon>Bacteria</taxon>
        <taxon>Pseudomonadati</taxon>
        <taxon>Pseudomonadota</taxon>
        <taxon>Gammaproteobacteria</taxon>
        <taxon>Pasteurellales</taxon>
        <taxon>Pasteurellaceae</taxon>
        <taxon>Pasteurella</taxon>
    </lineage>
</organism>
<proteinExistence type="predicted"/>
<dbReference type="Pfam" id="PF11985">
    <property type="entry name" value="Phage_Mu_Gp27"/>
    <property type="match status" value="1"/>
</dbReference>
<evidence type="ECO:0000313" key="1">
    <source>
        <dbReference type="EMBL" id="MDT3451241.1"/>
    </source>
</evidence>